<evidence type="ECO:0000313" key="1">
    <source>
        <dbReference type="EMBL" id="EKF73837.1"/>
    </source>
</evidence>
<organism evidence="1 2">
    <name type="scientific">Alcanivorax hongdengensis A-11-3</name>
    <dbReference type="NCBI Taxonomy" id="1177179"/>
    <lineage>
        <taxon>Bacteria</taxon>
        <taxon>Pseudomonadati</taxon>
        <taxon>Pseudomonadota</taxon>
        <taxon>Gammaproteobacteria</taxon>
        <taxon>Oceanospirillales</taxon>
        <taxon>Alcanivoracaceae</taxon>
        <taxon>Alcanivorax</taxon>
    </lineage>
</organism>
<sequence length="130" mass="14625">MARITLHSDSGYHQHIRVRDHHWEADEGPALGGQDQGPNPYELFLSGLGACTAITLRMYAERKGWELGEMDVALHFHRDDDGHEQIDRTLRCSAPLSEEQRQRLLEIAAKTPVTLTVKRGTPVATQWAAD</sequence>
<dbReference type="OrthoDB" id="9789573at2"/>
<dbReference type="Pfam" id="PF02566">
    <property type="entry name" value="OsmC"/>
    <property type="match status" value="1"/>
</dbReference>
<dbReference type="Proteomes" id="UP000010164">
    <property type="component" value="Unassembled WGS sequence"/>
</dbReference>
<accession>L0WCK0</accession>
<dbReference type="PATRIC" id="fig|1177179.3.peg.2301"/>
<dbReference type="Gene3D" id="3.30.300.20">
    <property type="match status" value="1"/>
</dbReference>
<dbReference type="InterPro" id="IPR003718">
    <property type="entry name" value="OsmC/Ohr_fam"/>
</dbReference>
<name>L0WCK0_9GAMM</name>
<protein>
    <submittedName>
        <fullName evidence="1">Regulator of disulfide bond formation redox protein</fullName>
    </submittedName>
</protein>
<reference evidence="1 2" key="1">
    <citation type="journal article" date="2012" name="J. Bacteriol.">
        <title>Genome Sequence of the Alkane-Degrading Bacterium Alcanivorax hongdengensis Type Strain A-11-3.</title>
        <authorList>
            <person name="Lai Q."/>
            <person name="Shao Z."/>
        </authorList>
    </citation>
    <scope>NUCLEOTIDE SEQUENCE [LARGE SCALE GENOMIC DNA]</scope>
    <source>
        <strain evidence="1 2">A-11-3</strain>
    </source>
</reference>
<dbReference type="STRING" id="1177179.A11A3_11528"/>
<dbReference type="AlphaFoldDB" id="L0WCK0"/>
<dbReference type="RefSeq" id="WP_008929480.1">
    <property type="nucleotide sequence ID" value="NZ_AMRJ01000018.1"/>
</dbReference>
<dbReference type="InterPro" id="IPR036102">
    <property type="entry name" value="OsmC/Ohrsf"/>
</dbReference>
<dbReference type="EMBL" id="AMRJ01000018">
    <property type="protein sequence ID" value="EKF73837.1"/>
    <property type="molecule type" value="Genomic_DNA"/>
</dbReference>
<evidence type="ECO:0000313" key="2">
    <source>
        <dbReference type="Proteomes" id="UP000010164"/>
    </source>
</evidence>
<dbReference type="PANTHER" id="PTHR39624">
    <property type="entry name" value="PROTEIN INVOLVED IN RIMO-MEDIATED BETA-METHYLTHIOLATION OF RIBOSOMAL PROTEIN S12 YCAO"/>
    <property type="match status" value="1"/>
</dbReference>
<gene>
    <name evidence="1" type="ORF">A11A3_11528</name>
</gene>
<dbReference type="SUPFAM" id="SSF82784">
    <property type="entry name" value="OsmC-like"/>
    <property type="match status" value="1"/>
</dbReference>
<proteinExistence type="predicted"/>
<dbReference type="PANTHER" id="PTHR39624:SF2">
    <property type="entry name" value="OSMC-LIKE PROTEIN"/>
    <property type="match status" value="1"/>
</dbReference>
<comment type="caution">
    <text evidence="1">The sequence shown here is derived from an EMBL/GenBank/DDBJ whole genome shotgun (WGS) entry which is preliminary data.</text>
</comment>
<dbReference type="eggNOG" id="COG1765">
    <property type="taxonomic scope" value="Bacteria"/>
</dbReference>
<keyword evidence="2" id="KW-1185">Reference proteome</keyword>
<dbReference type="InterPro" id="IPR015946">
    <property type="entry name" value="KH_dom-like_a/b"/>
</dbReference>